<evidence type="ECO:0000313" key="7">
    <source>
        <dbReference type="EMBL" id="HGY94303.1"/>
    </source>
</evidence>
<feature type="transmembrane region" description="Helical" evidence="5">
    <location>
        <begin position="168"/>
        <end position="184"/>
    </location>
</feature>
<protein>
    <recommendedName>
        <fullName evidence="6">Cytochrome c domain-containing protein</fullName>
    </recommendedName>
</protein>
<dbReference type="SUPFAM" id="SSF103473">
    <property type="entry name" value="MFS general substrate transporter"/>
    <property type="match status" value="1"/>
</dbReference>
<sequence>MPLPNNAITSSPNTSGRFSGWRGIALIVATYFYFLIFAQFGFLKRLDRLGLSDAHLKAVMAAMAAGGILASLLAPRWLTRVSPSLRLKVAMAVCAAAAVLTLFTLHLWSCLAIAALVGIGLGVVTVTLVTHLPLWIGAKHALFKIALGTGLAYFLSNIPALFTAPDSVIALAAASGMVLCIPLTREEQDASESSLPTARRCSLPFLLMLFWFTALVWFDSAMFYILQHQPAPQAGAWVGAAHLWRTGGIHLLAAVAAAWLLSRRGLPTTLLSAFALLGSTAILLHSAHPAALASWLYPAGISLYSVALVAYPAYLLAAMPRDRALRAGWLYAVAGWIGSAMGIGMAQHLHRVPLWFVAVAGVLFLFPQLRRLARRFWRGTIALLLTAGCSGLVYGAIHLFHAPPAQLNAVERGRKVYISEGCIHCHSQYVRPGSPDVAMWGPASIPAAVEQEKPPLIGNRRQGPDLSNVGSRRSALWLRIHLMDPRSVSPHSIMPSYAYLFRSSRGDDLVAYLESLRSPDSASFLQHQMHTWSPDANAVQAAAKLDGLALYREYCSTCHSANGYVRRHWGQDFAVRPPDLATASLKQVPQGSDRQQELLSLERIIKYGIPGTNMPGHEYLPDSQVLSLAQELMLLRNSPAKRAAQGMVQ</sequence>
<evidence type="ECO:0000256" key="3">
    <source>
        <dbReference type="ARBA" id="ARBA00023004"/>
    </source>
</evidence>
<keyword evidence="3 4" id="KW-0408">Iron</keyword>
<feature type="domain" description="Cytochrome c" evidence="6">
    <location>
        <begin position="408"/>
        <end position="517"/>
    </location>
</feature>
<organism evidence="7">
    <name type="scientific">Acidobacterium capsulatum</name>
    <dbReference type="NCBI Taxonomy" id="33075"/>
    <lineage>
        <taxon>Bacteria</taxon>
        <taxon>Pseudomonadati</taxon>
        <taxon>Acidobacteriota</taxon>
        <taxon>Terriglobia</taxon>
        <taxon>Terriglobales</taxon>
        <taxon>Acidobacteriaceae</taxon>
        <taxon>Acidobacterium</taxon>
    </lineage>
</organism>
<keyword evidence="1 4" id="KW-0349">Heme</keyword>
<evidence type="ECO:0000256" key="1">
    <source>
        <dbReference type="ARBA" id="ARBA00022617"/>
    </source>
</evidence>
<gene>
    <name evidence="7" type="ORF">ENW50_06415</name>
</gene>
<name>A0A7V5CSY6_9BACT</name>
<feature type="transmembrane region" description="Helical" evidence="5">
    <location>
        <begin position="54"/>
        <end position="73"/>
    </location>
</feature>
<feature type="transmembrane region" description="Helical" evidence="5">
    <location>
        <begin position="381"/>
        <end position="400"/>
    </location>
</feature>
<accession>A0A7V5CSY6</accession>
<dbReference type="Gene3D" id="1.20.1250.20">
    <property type="entry name" value="MFS general substrate transporter like domains"/>
    <property type="match status" value="1"/>
</dbReference>
<dbReference type="GO" id="GO:0046872">
    <property type="term" value="F:metal ion binding"/>
    <property type="evidence" value="ECO:0007669"/>
    <property type="project" value="UniProtKB-KW"/>
</dbReference>
<keyword evidence="2 4" id="KW-0479">Metal-binding</keyword>
<feature type="transmembrane region" description="Helical" evidence="5">
    <location>
        <begin position="85"/>
        <end position="105"/>
    </location>
</feature>
<dbReference type="Gene3D" id="1.10.760.10">
    <property type="entry name" value="Cytochrome c-like domain"/>
    <property type="match status" value="1"/>
</dbReference>
<dbReference type="SUPFAM" id="SSF46626">
    <property type="entry name" value="Cytochrome c"/>
    <property type="match status" value="2"/>
</dbReference>
<dbReference type="GO" id="GO:0009055">
    <property type="term" value="F:electron transfer activity"/>
    <property type="evidence" value="ECO:0007669"/>
    <property type="project" value="InterPro"/>
</dbReference>
<dbReference type="PROSITE" id="PS51007">
    <property type="entry name" value="CYTC"/>
    <property type="match status" value="2"/>
</dbReference>
<dbReference type="EMBL" id="DTKL01000038">
    <property type="protein sequence ID" value="HGY94303.1"/>
    <property type="molecule type" value="Genomic_DNA"/>
</dbReference>
<evidence type="ECO:0000256" key="2">
    <source>
        <dbReference type="ARBA" id="ARBA00022723"/>
    </source>
</evidence>
<dbReference type="InterPro" id="IPR009056">
    <property type="entry name" value="Cyt_c-like_dom"/>
</dbReference>
<keyword evidence="5" id="KW-0812">Transmembrane</keyword>
<dbReference type="Pfam" id="PF02433">
    <property type="entry name" value="FixO"/>
    <property type="match status" value="1"/>
</dbReference>
<feature type="transmembrane region" description="Helical" evidence="5">
    <location>
        <begin position="21"/>
        <end position="42"/>
    </location>
</feature>
<feature type="transmembrane region" description="Helical" evidence="5">
    <location>
        <begin position="141"/>
        <end position="162"/>
    </location>
</feature>
<feature type="transmembrane region" description="Helical" evidence="5">
    <location>
        <begin position="242"/>
        <end position="261"/>
    </location>
</feature>
<feature type="domain" description="Cytochrome c" evidence="6">
    <location>
        <begin position="542"/>
        <end position="636"/>
    </location>
</feature>
<proteinExistence type="predicted"/>
<evidence type="ECO:0000256" key="5">
    <source>
        <dbReference type="SAM" id="Phobius"/>
    </source>
</evidence>
<dbReference type="InterPro" id="IPR003468">
    <property type="entry name" value="Cyt_c_oxidase_monohaem-su/FixO"/>
</dbReference>
<feature type="transmembrane region" description="Helical" evidence="5">
    <location>
        <begin position="352"/>
        <end position="369"/>
    </location>
</feature>
<feature type="transmembrane region" description="Helical" evidence="5">
    <location>
        <begin position="205"/>
        <end position="226"/>
    </location>
</feature>
<comment type="caution">
    <text evidence="7">The sequence shown here is derived from an EMBL/GenBank/DDBJ whole genome shotgun (WGS) entry which is preliminary data.</text>
</comment>
<keyword evidence="5" id="KW-0472">Membrane</keyword>
<dbReference type="AlphaFoldDB" id="A0A7V5CSY6"/>
<dbReference type="InterPro" id="IPR036909">
    <property type="entry name" value="Cyt_c-like_dom_sf"/>
</dbReference>
<reference evidence="7" key="1">
    <citation type="journal article" date="2020" name="mSystems">
        <title>Genome- and Community-Level Interaction Insights into Carbon Utilization and Element Cycling Functions of Hydrothermarchaeota in Hydrothermal Sediment.</title>
        <authorList>
            <person name="Zhou Z."/>
            <person name="Liu Y."/>
            <person name="Xu W."/>
            <person name="Pan J."/>
            <person name="Luo Z.H."/>
            <person name="Li M."/>
        </authorList>
    </citation>
    <scope>NUCLEOTIDE SEQUENCE [LARGE SCALE GENOMIC DNA]</scope>
    <source>
        <strain evidence="7">SpSt-855</strain>
    </source>
</reference>
<evidence type="ECO:0000259" key="6">
    <source>
        <dbReference type="PROSITE" id="PS51007"/>
    </source>
</evidence>
<feature type="transmembrane region" description="Helical" evidence="5">
    <location>
        <begin position="294"/>
        <end position="316"/>
    </location>
</feature>
<feature type="transmembrane region" description="Helical" evidence="5">
    <location>
        <begin position="111"/>
        <end position="129"/>
    </location>
</feature>
<evidence type="ECO:0000256" key="4">
    <source>
        <dbReference type="PROSITE-ProRule" id="PRU00433"/>
    </source>
</evidence>
<feature type="transmembrane region" description="Helical" evidence="5">
    <location>
        <begin position="328"/>
        <end position="346"/>
    </location>
</feature>
<keyword evidence="5" id="KW-1133">Transmembrane helix</keyword>
<dbReference type="InterPro" id="IPR036259">
    <property type="entry name" value="MFS_trans_sf"/>
</dbReference>
<feature type="transmembrane region" description="Helical" evidence="5">
    <location>
        <begin position="268"/>
        <end position="288"/>
    </location>
</feature>
<dbReference type="GO" id="GO:0020037">
    <property type="term" value="F:heme binding"/>
    <property type="evidence" value="ECO:0007669"/>
    <property type="project" value="InterPro"/>
</dbReference>